<dbReference type="Proteomes" id="UP000027135">
    <property type="component" value="Unassembled WGS sequence"/>
</dbReference>
<dbReference type="GO" id="GO:0003723">
    <property type="term" value="F:RNA binding"/>
    <property type="evidence" value="ECO:0007669"/>
    <property type="project" value="UniProtKB-KW"/>
</dbReference>
<evidence type="ECO:0000256" key="5">
    <source>
        <dbReference type="ARBA" id="ARBA00022552"/>
    </source>
</evidence>
<dbReference type="GO" id="GO:0071051">
    <property type="term" value="P:poly(A)-dependent snoRNA 3'-end processing"/>
    <property type="evidence" value="ECO:0007669"/>
    <property type="project" value="TreeGrafter"/>
</dbReference>
<dbReference type="GO" id="GO:0016075">
    <property type="term" value="P:rRNA catabolic process"/>
    <property type="evidence" value="ECO:0007669"/>
    <property type="project" value="TreeGrafter"/>
</dbReference>
<keyword evidence="6" id="KW-0271">Exosome</keyword>
<dbReference type="eggNOG" id="KOG1068">
    <property type="taxonomic scope" value="Eukaryota"/>
</dbReference>
<keyword evidence="4" id="KW-0963">Cytoplasm</keyword>
<dbReference type="CDD" id="cd11371">
    <property type="entry name" value="RNase_PH_MTR3"/>
    <property type="match status" value="1"/>
</dbReference>
<evidence type="ECO:0000256" key="8">
    <source>
        <dbReference type="ARBA" id="ARBA00023242"/>
    </source>
</evidence>
<keyword evidence="7" id="KW-0694">RNA-binding</keyword>
<dbReference type="PANTHER" id="PTHR11953">
    <property type="entry name" value="EXOSOME COMPLEX COMPONENT"/>
    <property type="match status" value="1"/>
</dbReference>
<feature type="domain" description="Exoribonuclease phosphorolytic" evidence="9">
    <location>
        <begin position="49"/>
        <end position="177"/>
    </location>
</feature>
<organism evidence="10 11">
    <name type="scientific">Zootermopsis nevadensis</name>
    <name type="common">Dampwood termite</name>
    <dbReference type="NCBI Taxonomy" id="136037"/>
    <lineage>
        <taxon>Eukaryota</taxon>
        <taxon>Metazoa</taxon>
        <taxon>Ecdysozoa</taxon>
        <taxon>Arthropoda</taxon>
        <taxon>Hexapoda</taxon>
        <taxon>Insecta</taxon>
        <taxon>Pterygota</taxon>
        <taxon>Neoptera</taxon>
        <taxon>Polyneoptera</taxon>
        <taxon>Dictyoptera</taxon>
        <taxon>Blattodea</taxon>
        <taxon>Blattoidea</taxon>
        <taxon>Termitoidae</taxon>
        <taxon>Termopsidae</taxon>
        <taxon>Zootermopsis</taxon>
    </lineage>
</organism>
<dbReference type="InterPro" id="IPR036345">
    <property type="entry name" value="ExoRNase_PH_dom2_sf"/>
</dbReference>
<dbReference type="Pfam" id="PF01138">
    <property type="entry name" value="RNase_PH"/>
    <property type="match status" value="1"/>
</dbReference>
<dbReference type="PANTHER" id="PTHR11953:SF2">
    <property type="entry name" value="EXOSOME COMPLEX COMPONENT MTR3"/>
    <property type="match status" value="1"/>
</dbReference>
<evidence type="ECO:0000256" key="2">
    <source>
        <dbReference type="ARBA" id="ARBA00004496"/>
    </source>
</evidence>
<keyword evidence="10" id="KW-0269">Exonuclease</keyword>
<evidence type="ECO:0000259" key="9">
    <source>
        <dbReference type="Pfam" id="PF01138"/>
    </source>
</evidence>
<dbReference type="STRING" id="136037.A0A067RGW6"/>
<comment type="similarity">
    <text evidence="3">Belongs to the RNase PH family.</text>
</comment>
<dbReference type="GO" id="GO:0006364">
    <property type="term" value="P:rRNA processing"/>
    <property type="evidence" value="ECO:0007669"/>
    <property type="project" value="UniProtKB-KW"/>
</dbReference>
<dbReference type="GO" id="GO:0000177">
    <property type="term" value="C:cytoplasmic exosome (RNase complex)"/>
    <property type="evidence" value="ECO:0007669"/>
    <property type="project" value="TreeGrafter"/>
</dbReference>
<protein>
    <submittedName>
        <fullName evidence="10">Exosome complex exonuclease MTR3</fullName>
    </submittedName>
</protein>
<name>A0A067RGW6_ZOONE</name>
<keyword evidence="10" id="KW-0540">Nuclease</keyword>
<keyword evidence="10" id="KW-0378">Hydrolase</keyword>
<dbReference type="FunCoup" id="A0A067RGW6">
    <property type="interactions" value="46"/>
</dbReference>
<evidence type="ECO:0000256" key="3">
    <source>
        <dbReference type="ARBA" id="ARBA00006678"/>
    </source>
</evidence>
<evidence type="ECO:0000256" key="1">
    <source>
        <dbReference type="ARBA" id="ARBA00004123"/>
    </source>
</evidence>
<dbReference type="Gene3D" id="3.30.230.70">
    <property type="entry name" value="GHMP Kinase, N-terminal domain"/>
    <property type="match status" value="1"/>
</dbReference>
<evidence type="ECO:0000313" key="11">
    <source>
        <dbReference type="Proteomes" id="UP000027135"/>
    </source>
</evidence>
<sequence>MPTDSRRLQGPENTTAYTLYLPNSKSYNDLVGEIITSDEKRKDGRKLYEQRRIFVKTGVISQAKGSAYLEQNNTKVVCSVFDPREIPRKSDYSVNGELYCEFKFAPFSCIKWRSHQPDTQEKECSLILRRALEPAVCRHEFPNFQVDVYALVLENDGSALAASITCAGLALADASVPMYDLVVAATLGIHGDKKFMDPSVEEEFLCNIPPPDGKSCNHGIITAAFSPAHQQLSEFTQSGAMDIDCVTSSIQLLREACETIYPLSQHCILKSVTKMLKKKQTETKLDLNSDRIAC</sequence>
<dbReference type="SUPFAM" id="SSF54211">
    <property type="entry name" value="Ribosomal protein S5 domain 2-like"/>
    <property type="match status" value="1"/>
</dbReference>
<reference evidence="10 11" key="1">
    <citation type="journal article" date="2014" name="Nat. Commun.">
        <title>Molecular traces of alternative social organization in a termite genome.</title>
        <authorList>
            <person name="Terrapon N."/>
            <person name="Li C."/>
            <person name="Robertson H.M."/>
            <person name="Ji L."/>
            <person name="Meng X."/>
            <person name="Booth W."/>
            <person name="Chen Z."/>
            <person name="Childers C.P."/>
            <person name="Glastad K.M."/>
            <person name="Gokhale K."/>
            <person name="Gowin J."/>
            <person name="Gronenberg W."/>
            <person name="Hermansen R.A."/>
            <person name="Hu H."/>
            <person name="Hunt B.G."/>
            <person name="Huylmans A.K."/>
            <person name="Khalil S.M."/>
            <person name="Mitchell R.D."/>
            <person name="Munoz-Torres M.C."/>
            <person name="Mustard J.A."/>
            <person name="Pan H."/>
            <person name="Reese J.T."/>
            <person name="Scharf M.E."/>
            <person name="Sun F."/>
            <person name="Vogel H."/>
            <person name="Xiao J."/>
            <person name="Yang W."/>
            <person name="Yang Z."/>
            <person name="Yang Z."/>
            <person name="Zhou J."/>
            <person name="Zhu J."/>
            <person name="Brent C.S."/>
            <person name="Elsik C.G."/>
            <person name="Goodisman M.A."/>
            <person name="Liberles D.A."/>
            <person name="Roe R.M."/>
            <person name="Vargo E.L."/>
            <person name="Vilcinskas A."/>
            <person name="Wang J."/>
            <person name="Bornberg-Bauer E."/>
            <person name="Korb J."/>
            <person name="Zhang G."/>
            <person name="Liebig J."/>
        </authorList>
    </citation>
    <scope>NUCLEOTIDE SEQUENCE [LARGE SCALE GENOMIC DNA]</scope>
    <source>
        <tissue evidence="10">Whole organism</tissue>
    </source>
</reference>
<dbReference type="GO" id="GO:0071028">
    <property type="term" value="P:nuclear mRNA surveillance"/>
    <property type="evidence" value="ECO:0007669"/>
    <property type="project" value="TreeGrafter"/>
</dbReference>
<evidence type="ECO:0000313" key="10">
    <source>
        <dbReference type="EMBL" id="KDR22263.1"/>
    </source>
</evidence>
<dbReference type="InterPro" id="IPR001247">
    <property type="entry name" value="ExoRNase_PH_dom1"/>
</dbReference>
<dbReference type="GO" id="GO:0034475">
    <property type="term" value="P:U4 snRNA 3'-end processing"/>
    <property type="evidence" value="ECO:0007669"/>
    <property type="project" value="TreeGrafter"/>
</dbReference>
<dbReference type="GO" id="GO:0004527">
    <property type="term" value="F:exonuclease activity"/>
    <property type="evidence" value="ECO:0007669"/>
    <property type="project" value="UniProtKB-KW"/>
</dbReference>
<proteinExistence type="inferred from homology"/>
<evidence type="ECO:0000256" key="4">
    <source>
        <dbReference type="ARBA" id="ARBA00022490"/>
    </source>
</evidence>
<gene>
    <name evidence="10" type="ORF">L798_02368</name>
</gene>
<comment type="subcellular location">
    <subcellularLocation>
        <location evidence="2">Cytoplasm</location>
    </subcellularLocation>
    <subcellularLocation>
        <location evidence="1">Nucleus</location>
    </subcellularLocation>
</comment>
<evidence type="ECO:0000256" key="6">
    <source>
        <dbReference type="ARBA" id="ARBA00022835"/>
    </source>
</evidence>
<dbReference type="SUPFAM" id="SSF55666">
    <property type="entry name" value="Ribonuclease PH domain 2-like"/>
    <property type="match status" value="1"/>
</dbReference>
<evidence type="ECO:0000256" key="7">
    <source>
        <dbReference type="ARBA" id="ARBA00022884"/>
    </source>
</evidence>
<keyword evidence="11" id="KW-1185">Reference proteome</keyword>
<dbReference type="OrthoDB" id="2504340at2759"/>
<dbReference type="InterPro" id="IPR027408">
    <property type="entry name" value="PNPase/RNase_PH_dom_sf"/>
</dbReference>
<keyword evidence="5" id="KW-0698">rRNA processing</keyword>
<keyword evidence="8" id="KW-0539">Nucleus</keyword>
<dbReference type="OMA" id="NIKEDPY"/>
<dbReference type="InterPro" id="IPR020568">
    <property type="entry name" value="Ribosomal_Su5_D2-typ_SF"/>
</dbReference>
<accession>A0A067RGW6</accession>
<dbReference type="GO" id="GO:0000176">
    <property type="term" value="C:nuclear exosome (RNase complex)"/>
    <property type="evidence" value="ECO:0007669"/>
    <property type="project" value="TreeGrafter"/>
</dbReference>
<dbReference type="GO" id="GO:0005730">
    <property type="term" value="C:nucleolus"/>
    <property type="evidence" value="ECO:0007669"/>
    <property type="project" value="TreeGrafter"/>
</dbReference>
<dbReference type="AlphaFoldDB" id="A0A067RGW6"/>
<dbReference type="InterPro" id="IPR050080">
    <property type="entry name" value="RNase_PH"/>
</dbReference>
<dbReference type="EMBL" id="KK852513">
    <property type="protein sequence ID" value="KDR22263.1"/>
    <property type="molecule type" value="Genomic_DNA"/>
</dbReference>
<dbReference type="InParanoid" id="A0A067RGW6"/>